<dbReference type="Proteomes" id="UP000730161">
    <property type="component" value="Unassembled WGS sequence"/>
</dbReference>
<dbReference type="Pfam" id="PF18506">
    <property type="entry name" value="RelB-like"/>
    <property type="match status" value="1"/>
</dbReference>
<dbReference type="AlphaFoldDB" id="A0A8J7W9I9"/>
<reference evidence="1" key="1">
    <citation type="submission" date="2014-12" db="EMBL/GenBank/DDBJ databases">
        <authorList>
            <person name="Huang H.-H."/>
            <person name="Chen S.-C."/>
            <person name="Lai M.-C."/>
        </authorList>
    </citation>
    <scope>NUCLEOTIDE SEQUENCE</scope>
    <source>
        <strain evidence="1">K1F9705b</strain>
    </source>
</reference>
<accession>A0A8J7W9I9</accession>
<evidence type="ECO:0000313" key="1">
    <source>
        <dbReference type="EMBL" id="MBR1368810.1"/>
    </source>
</evidence>
<name>A0A8J7W9I9_9EURY</name>
<proteinExistence type="predicted"/>
<evidence type="ECO:0000313" key="2">
    <source>
        <dbReference type="Proteomes" id="UP000730161"/>
    </source>
</evidence>
<dbReference type="OrthoDB" id="110975at2157"/>
<organism evidence="1 2">
    <name type="scientific">Methanocalculus chunghsingensis</name>
    <dbReference type="NCBI Taxonomy" id="156457"/>
    <lineage>
        <taxon>Archaea</taxon>
        <taxon>Methanobacteriati</taxon>
        <taxon>Methanobacteriota</taxon>
        <taxon>Stenosarchaea group</taxon>
        <taxon>Methanomicrobia</taxon>
        <taxon>Methanomicrobiales</taxon>
        <taxon>Methanocalculaceae</taxon>
        <taxon>Methanocalculus</taxon>
    </lineage>
</organism>
<protein>
    <submittedName>
        <fullName evidence="1">Uncharacterized protein</fullName>
    </submittedName>
</protein>
<gene>
    <name evidence="1" type="ORF">RJ53_04505</name>
</gene>
<dbReference type="InterPro" id="IPR049537">
    <property type="entry name" value="RelB-like"/>
</dbReference>
<sequence length="66" mass="7727">MRDTSQYIVSEDNKAVSVVIDISTFEKTESIIEDYGLEKYIHESDEEEPLDRNQALKKYRKLKESA</sequence>
<dbReference type="EMBL" id="JWHL01000004">
    <property type="protein sequence ID" value="MBR1368810.1"/>
    <property type="molecule type" value="Genomic_DNA"/>
</dbReference>
<comment type="caution">
    <text evidence="1">The sequence shown here is derived from an EMBL/GenBank/DDBJ whole genome shotgun (WGS) entry which is preliminary data.</text>
</comment>
<keyword evidence="2" id="KW-1185">Reference proteome</keyword>